<keyword evidence="2" id="KW-0732">Signal</keyword>
<evidence type="ECO:0000259" key="3">
    <source>
        <dbReference type="Pfam" id="PF08237"/>
    </source>
</evidence>
<proteinExistence type="predicted"/>
<reference evidence="5 7" key="2">
    <citation type="submission" date="2021-03" db="EMBL/GenBank/DDBJ databases">
        <title>Genomic Encyclopedia of Type Strains, Phase IV (KMG-IV): sequencing the most valuable type-strain genomes for metagenomic binning, comparative biology and taxonomic classification.</title>
        <authorList>
            <person name="Goeker M."/>
        </authorList>
    </citation>
    <scope>NUCLEOTIDE SEQUENCE [LARGE SCALE GENOMIC DNA]</scope>
    <source>
        <strain evidence="5 7">DSM 40499</strain>
    </source>
</reference>
<keyword evidence="7" id="KW-1185">Reference proteome</keyword>
<dbReference type="EMBL" id="CP016279">
    <property type="protein sequence ID" value="ANP52956.1"/>
    <property type="molecule type" value="Genomic_DNA"/>
</dbReference>
<dbReference type="RefSeq" id="WP_067309952.1">
    <property type="nucleotide sequence ID" value="NZ_CP016279.1"/>
</dbReference>
<dbReference type="AlphaFoldDB" id="A0A1B1B2A5"/>
<evidence type="ECO:0000256" key="1">
    <source>
        <dbReference type="ARBA" id="ARBA00022801"/>
    </source>
</evidence>
<evidence type="ECO:0000313" key="7">
    <source>
        <dbReference type="Proteomes" id="UP001519309"/>
    </source>
</evidence>
<organism evidence="4 6">
    <name type="scientific">Streptomyces griseochromogenes</name>
    <dbReference type="NCBI Taxonomy" id="68214"/>
    <lineage>
        <taxon>Bacteria</taxon>
        <taxon>Bacillati</taxon>
        <taxon>Actinomycetota</taxon>
        <taxon>Actinomycetes</taxon>
        <taxon>Kitasatosporales</taxon>
        <taxon>Streptomycetaceae</taxon>
        <taxon>Streptomyces</taxon>
    </lineage>
</organism>
<dbReference type="STRING" id="68214.AVL59_28475"/>
<accession>A0A1B1B2A5</accession>
<keyword evidence="1" id="KW-0378">Hydrolase</keyword>
<sequence length="253" mass="26575">MPISNRLTRCARTVALAAAVTAATAVAPAVAHADPAHHYYIELGGTGSNADAPACTTTYYYANQHLDGGIAVPVCYPASAGPWLNGHNAPDLGAPSYDGSVGQGYQNLLAAAEDTYHKDPGARFTIVGYSQGAQAADQLLETIATGGTDIPKEQVEGKLYADPKQPDTGLWAKVPKGLGILGFTSAGAGPKEFSGIPVARYCIHGDMACDATTPVSAYKFFLTDTHRRYAEDGNVMTQTIARDGEDGVFWYDN</sequence>
<gene>
    <name evidence="4" type="ORF">AVL59_28475</name>
    <name evidence="5" type="ORF">J2Z21_000524</name>
</gene>
<evidence type="ECO:0000256" key="2">
    <source>
        <dbReference type="SAM" id="SignalP"/>
    </source>
</evidence>
<dbReference type="Proteomes" id="UP000092659">
    <property type="component" value="Chromosome"/>
</dbReference>
<dbReference type="InterPro" id="IPR029058">
    <property type="entry name" value="AB_hydrolase_fold"/>
</dbReference>
<feature type="chain" id="PRO_5008519456" description="PE-PPE domain-containing protein" evidence="2">
    <location>
        <begin position="34"/>
        <end position="253"/>
    </location>
</feature>
<dbReference type="EMBL" id="JAGGLP010000001">
    <property type="protein sequence ID" value="MBP2047602.1"/>
    <property type="molecule type" value="Genomic_DNA"/>
</dbReference>
<dbReference type="InterPro" id="IPR013228">
    <property type="entry name" value="PE-PPE_C"/>
</dbReference>
<feature type="signal peptide" evidence="2">
    <location>
        <begin position="1"/>
        <end position="33"/>
    </location>
</feature>
<reference evidence="4 6" key="1">
    <citation type="submission" date="2016-06" db="EMBL/GenBank/DDBJ databases">
        <title>Complete genome sequence of Streptomyces griseochromogenes ATCC 14511, the Blasticidin S producer.</title>
        <authorList>
            <person name="Wu L."/>
        </authorList>
    </citation>
    <scope>NUCLEOTIDE SEQUENCE [LARGE SCALE GENOMIC DNA]</scope>
    <source>
        <strain evidence="4 6">ATCC 14511</strain>
    </source>
</reference>
<dbReference type="InterPro" id="IPR000675">
    <property type="entry name" value="Cutinase/axe"/>
</dbReference>
<dbReference type="SMART" id="SM01110">
    <property type="entry name" value="Cutinase"/>
    <property type="match status" value="1"/>
</dbReference>
<dbReference type="Gene3D" id="3.40.50.1820">
    <property type="entry name" value="alpha/beta hydrolase"/>
    <property type="match status" value="1"/>
</dbReference>
<evidence type="ECO:0000313" key="4">
    <source>
        <dbReference type="EMBL" id="ANP52956.1"/>
    </source>
</evidence>
<evidence type="ECO:0000313" key="5">
    <source>
        <dbReference type="EMBL" id="MBP2047602.1"/>
    </source>
</evidence>
<dbReference type="SUPFAM" id="SSF53474">
    <property type="entry name" value="alpha/beta-Hydrolases"/>
    <property type="match status" value="1"/>
</dbReference>
<dbReference type="Pfam" id="PF08237">
    <property type="entry name" value="PE-PPE"/>
    <property type="match status" value="1"/>
</dbReference>
<feature type="domain" description="PE-PPE" evidence="3">
    <location>
        <begin position="74"/>
        <end position="193"/>
    </location>
</feature>
<dbReference type="OrthoDB" id="3604642at2"/>
<evidence type="ECO:0000313" key="6">
    <source>
        <dbReference type="Proteomes" id="UP000092659"/>
    </source>
</evidence>
<protein>
    <recommendedName>
        <fullName evidence="3">PE-PPE domain-containing protein</fullName>
    </recommendedName>
</protein>
<dbReference type="GO" id="GO:0016787">
    <property type="term" value="F:hydrolase activity"/>
    <property type="evidence" value="ECO:0007669"/>
    <property type="project" value="UniProtKB-KW"/>
</dbReference>
<dbReference type="Proteomes" id="UP001519309">
    <property type="component" value="Unassembled WGS sequence"/>
</dbReference>
<name>A0A1B1B2A5_9ACTN</name>
<dbReference type="KEGG" id="sgs:AVL59_28475"/>